<gene>
    <name evidence="9" type="primary">xrtH</name>
    <name evidence="9" type="ORF">G3I74_07410</name>
</gene>
<evidence type="ECO:0000256" key="1">
    <source>
        <dbReference type="ARBA" id="ARBA00004651"/>
    </source>
</evidence>
<keyword evidence="2" id="KW-1003">Cell membrane</keyword>
<proteinExistence type="predicted"/>
<organism evidence="9 10">
    <name type="scientific">Wenzhouxiangella limi</name>
    <dbReference type="NCBI Taxonomy" id="2707351"/>
    <lineage>
        <taxon>Bacteria</taxon>
        <taxon>Pseudomonadati</taxon>
        <taxon>Pseudomonadota</taxon>
        <taxon>Gammaproteobacteria</taxon>
        <taxon>Chromatiales</taxon>
        <taxon>Wenzhouxiangellaceae</taxon>
        <taxon>Wenzhouxiangella</taxon>
    </lineage>
</organism>
<dbReference type="RefSeq" id="WP_164210951.1">
    <property type="nucleotide sequence ID" value="NZ_JAAGSC010000040.1"/>
</dbReference>
<dbReference type="GO" id="GO:0008233">
    <property type="term" value="F:peptidase activity"/>
    <property type="evidence" value="ECO:0007669"/>
    <property type="project" value="UniProtKB-KW"/>
</dbReference>
<keyword evidence="10" id="KW-1185">Reference proteome</keyword>
<keyword evidence="7 8" id="KW-0472">Membrane</keyword>
<dbReference type="InterPro" id="IPR026441">
    <property type="entry name" value="Exosort_XrtH"/>
</dbReference>
<evidence type="ECO:0000256" key="4">
    <source>
        <dbReference type="ARBA" id="ARBA00022692"/>
    </source>
</evidence>
<name>A0A845VE67_9GAMM</name>
<evidence type="ECO:0000256" key="7">
    <source>
        <dbReference type="ARBA" id="ARBA00023136"/>
    </source>
</evidence>
<reference evidence="9 10" key="1">
    <citation type="submission" date="2020-02" db="EMBL/GenBank/DDBJ databases">
        <authorList>
            <person name="Zhang X.-Y."/>
        </authorList>
    </citation>
    <scope>NUCLEOTIDE SEQUENCE [LARGE SCALE GENOMIC DNA]</scope>
    <source>
        <strain evidence="9 10">C33</strain>
    </source>
</reference>
<evidence type="ECO:0000256" key="5">
    <source>
        <dbReference type="ARBA" id="ARBA00022801"/>
    </source>
</evidence>
<dbReference type="GO" id="GO:0006508">
    <property type="term" value="P:proteolysis"/>
    <property type="evidence" value="ECO:0007669"/>
    <property type="project" value="UniProtKB-KW"/>
</dbReference>
<evidence type="ECO:0000256" key="3">
    <source>
        <dbReference type="ARBA" id="ARBA00022670"/>
    </source>
</evidence>
<protein>
    <submittedName>
        <fullName evidence="9">Exosortase H</fullName>
        <ecNumber evidence="9">3.4.22.-</ecNumber>
    </submittedName>
</protein>
<evidence type="ECO:0000313" key="9">
    <source>
        <dbReference type="EMBL" id="NDY95549.1"/>
    </source>
</evidence>
<keyword evidence="6 8" id="KW-1133">Transmembrane helix</keyword>
<dbReference type="EMBL" id="JAAGSC010000040">
    <property type="protein sequence ID" value="NDY95549.1"/>
    <property type="molecule type" value="Genomic_DNA"/>
</dbReference>
<dbReference type="NCBIfam" id="TIGR04178">
    <property type="entry name" value="exo_archaeo"/>
    <property type="match status" value="1"/>
</dbReference>
<evidence type="ECO:0000256" key="6">
    <source>
        <dbReference type="ARBA" id="ARBA00022989"/>
    </source>
</evidence>
<dbReference type="GO" id="GO:0005886">
    <property type="term" value="C:plasma membrane"/>
    <property type="evidence" value="ECO:0007669"/>
    <property type="project" value="UniProtKB-SubCell"/>
</dbReference>
<comment type="caution">
    <text evidence="9">The sequence shown here is derived from an EMBL/GenBank/DDBJ whole genome shotgun (WGS) entry which is preliminary data.</text>
</comment>
<keyword evidence="3" id="KW-0645">Protease</keyword>
<sequence>MLRFSILFIVLLLGLFTIEVLQPVQQHVILPFTAILADISVFLIELFDSGVESSGKVIRDLESGFAVSIEPGCNGVEALIILFAAMFAFPASLKHKLIGFGLGFMAIQSLNLVRIISLFYMGQWNMTWFNWFHLYLWQALIILDALVVWLIWLRMLPPRHGSGGDNGKPPEPVPSQA</sequence>
<dbReference type="Pfam" id="PF09721">
    <property type="entry name" value="Exosortase_EpsH"/>
    <property type="match status" value="1"/>
</dbReference>
<dbReference type="Proteomes" id="UP000484885">
    <property type="component" value="Unassembled WGS sequence"/>
</dbReference>
<feature type="transmembrane region" description="Helical" evidence="8">
    <location>
        <begin position="134"/>
        <end position="153"/>
    </location>
</feature>
<dbReference type="InterPro" id="IPR019127">
    <property type="entry name" value="Exosortase"/>
</dbReference>
<dbReference type="EC" id="3.4.22.-" evidence="9"/>
<evidence type="ECO:0000313" key="10">
    <source>
        <dbReference type="Proteomes" id="UP000484885"/>
    </source>
</evidence>
<dbReference type="NCBIfam" id="TIGR04177">
    <property type="entry name" value="exosort_XrtH"/>
    <property type="match status" value="1"/>
</dbReference>
<keyword evidence="5 9" id="KW-0378">Hydrolase</keyword>
<dbReference type="AlphaFoldDB" id="A0A845VE67"/>
<dbReference type="InterPro" id="IPR026392">
    <property type="entry name" value="Exo/Archaeosortase_dom"/>
</dbReference>
<accession>A0A845VE67</accession>
<evidence type="ECO:0000256" key="8">
    <source>
        <dbReference type="SAM" id="Phobius"/>
    </source>
</evidence>
<comment type="subcellular location">
    <subcellularLocation>
        <location evidence="1">Cell membrane</location>
        <topology evidence="1">Multi-pass membrane protein</topology>
    </subcellularLocation>
</comment>
<keyword evidence="4 8" id="KW-0812">Transmembrane</keyword>
<feature type="transmembrane region" description="Helical" evidence="8">
    <location>
        <begin position="100"/>
        <end position="122"/>
    </location>
</feature>
<evidence type="ECO:0000256" key="2">
    <source>
        <dbReference type="ARBA" id="ARBA00022475"/>
    </source>
</evidence>